<sequence length="58" mass="6335">MLVFLLCISNTQGRTRWEGSSPSLCPADHSADILHSRPHLTAARGCSFRYMSLSGSLV</sequence>
<name>A0ABR2M350_9ASPA</name>
<accession>A0ABR2M350</accession>
<proteinExistence type="predicted"/>
<reference evidence="1 2" key="1">
    <citation type="journal article" date="2022" name="Nat. Plants">
        <title>Genomes of leafy and leafless Platanthera orchids illuminate the evolution of mycoheterotrophy.</title>
        <authorList>
            <person name="Li M.H."/>
            <person name="Liu K.W."/>
            <person name="Li Z."/>
            <person name="Lu H.C."/>
            <person name="Ye Q.L."/>
            <person name="Zhang D."/>
            <person name="Wang J.Y."/>
            <person name="Li Y.F."/>
            <person name="Zhong Z.M."/>
            <person name="Liu X."/>
            <person name="Yu X."/>
            <person name="Liu D.K."/>
            <person name="Tu X.D."/>
            <person name="Liu B."/>
            <person name="Hao Y."/>
            <person name="Liao X.Y."/>
            <person name="Jiang Y.T."/>
            <person name="Sun W.H."/>
            <person name="Chen J."/>
            <person name="Chen Y.Q."/>
            <person name="Ai Y."/>
            <person name="Zhai J.W."/>
            <person name="Wu S.S."/>
            <person name="Zhou Z."/>
            <person name="Hsiao Y.Y."/>
            <person name="Wu W.L."/>
            <person name="Chen Y.Y."/>
            <person name="Lin Y.F."/>
            <person name="Hsu J.L."/>
            <person name="Li C.Y."/>
            <person name="Wang Z.W."/>
            <person name="Zhao X."/>
            <person name="Zhong W.Y."/>
            <person name="Ma X.K."/>
            <person name="Ma L."/>
            <person name="Huang J."/>
            <person name="Chen G.Z."/>
            <person name="Huang M.Z."/>
            <person name="Huang L."/>
            <person name="Peng D.H."/>
            <person name="Luo Y.B."/>
            <person name="Zou S.Q."/>
            <person name="Chen S.P."/>
            <person name="Lan S."/>
            <person name="Tsai W.C."/>
            <person name="Van de Peer Y."/>
            <person name="Liu Z.J."/>
        </authorList>
    </citation>
    <scope>NUCLEOTIDE SEQUENCE [LARGE SCALE GENOMIC DNA]</scope>
    <source>
        <strain evidence="1">Lor288</strain>
    </source>
</reference>
<dbReference type="EMBL" id="JBBWWR010000012">
    <property type="protein sequence ID" value="KAK8958484.1"/>
    <property type="molecule type" value="Genomic_DNA"/>
</dbReference>
<organism evidence="1 2">
    <name type="scientific">Platanthera guangdongensis</name>
    <dbReference type="NCBI Taxonomy" id="2320717"/>
    <lineage>
        <taxon>Eukaryota</taxon>
        <taxon>Viridiplantae</taxon>
        <taxon>Streptophyta</taxon>
        <taxon>Embryophyta</taxon>
        <taxon>Tracheophyta</taxon>
        <taxon>Spermatophyta</taxon>
        <taxon>Magnoliopsida</taxon>
        <taxon>Liliopsida</taxon>
        <taxon>Asparagales</taxon>
        <taxon>Orchidaceae</taxon>
        <taxon>Orchidoideae</taxon>
        <taxon>Orchideae</taxon>
        <taxon>Orchidinae</taxon>
        <taxon>Platanthera</taxon>
    </lineage>
</organism>
<dbReference type="Proteomes" id="UP001412067">
    <property type="component" value="Unassembled WGS sequence"/>
</dbReference>
<evidence type="ECO:0000313" key="2">
    <source>
        <dbReference type="Proteomes" id="UP001412067"/>
    </source>
</evidence>
<gene>
    <name evidence="1" type="ORF">KSP40_PGU019857</name>
</gene>
<protein>
    <submittedName>
        <fullName evidence="1">Uncharacterized protein</fullName>
    </submittedName>
</protein>
<evidence type="ECO:0000313" key="1">
    <source>
        <dbReference type="EMBL" id="KAK8958484.1"/>
    </source>
</evidence>
<keyword evidence="2" id="KW-1185">Reference proteome</keyword>
<comment type="caution">
    <text evidence="1">The sequence shown here is derived from an EMBL/GenBank/DDBJ whole genome shotgun (WGS) entry which is preliminary data.</text>
</comment>